<reference evidence="1" key="1">
    <citation type="submission" date="2022-10" db="EMBL/GenBank/DDBJ databases">
        <title>Complete Genome of Trichothecium roseum strain YXFP-22015, a Plant Pathogen Isolated from Citrus.</title>
        <authorList>
            <person name="Wang Y."/>
            <person name="Zhu L."/>
        </authorList>
    </citation>
    <scope>NUCLEOTIDE SEQUENCE</scope>
    <source>
        <strain evidence="1">YXFP-22015</strain>
    </source>
</reference>
<evidence type="ECO:0000313" key="1">
    <source>
        <dbReference type="EMBL" id="KAI9902557.1"/>
    </source>
</evidence>
<evidence type="ECO:0000313" key="2">
    <source>
        <dbReference type="Proteomes" id="UP001163324"/>
    </source>
</evidence>
<gene>
    <name evidence="1" type="ORF">N3K66_001909</name>
</gene>
<accession>A0ACC0V9I5</accession>
<dbReference type="Proteomes" id="UP001163324">
    <property type="component" value="Chromosome 2"/>
</dbReference>
<name>A0ACC0V9I5_9HYPO</name>
<sequence>MSASQRQNRPLEDHKVMKSEPVQDTKMVVQSTSGSKENHGTNTAAGSNGRSGHDERGALEENQQSVPAVDKLPKAVWVVAVAGAAERFAYYALSAPLQNYIQNPRSGFANPGALDLGQQAATNLTNAFLLVQFLAPMPFAFLADIRLGRFKTLMISLLVYQCGSLVLFLTSLPVALDRGAGLPGLITALVLIAVGVAGVKATLPPFLIDQYGRTEPGTLKAKDGKPRVSDRSLTIQFITNIFFWFTNIAALSSLASTWIEKKADFWASNLMAFACLLVTQILIFLWRNHFTTPEPQGSVLPLALKALWCSIRHRFSLSAALPEHQRERYGREVPWDAATVDDVRRALVVCRVLLFSCPFYLAYIQIVNNLISQAGQMRLGGMPNDTMQVFNPVACIILGPVIQRGLFPLLRRMGFSFRPIARISVACLVMAMAMAYAAGNQHLIYTKGPCFDSPLACAEAQAGNTRAGNDITVWVQTPVWFILGVGEILGFATISEIAYEFAPKSMKSLVQAVTQLTAGLATVVGIALSPLTKDPNLVILYTVIAALTAVAAILFCTNSAPDEIGKAGTHTPGLEPLMDLNTGHLLLLSASTLAAVVFVLAMGLFSSNKLPVAGKTVLITGASEGMGLSAARQLSAKGASIIIVSRTPSKLQAALEEIRSAARDPAAQRFHLIPADVSSPGYAPAVLDEAASWNGGRLPDTVWCIAGAATPGLFVDVDMATMRWQMDVNYFGTAEMSHAIMKRWLAEPASASASANREQDAKHLVMTTSVVAFYSIPGYAPYAPAKAAIKSLADTISQEALLYPQDIKVHVVCPGTILSPGFDRETQLKPEVTKKLEETDPKQTPDEVARAAIRGLERGHYLIAVNWLGTLMKWAGLAGSFRNSWVIDTLGALFVVLIWPIVHMDIHGKIRDYGKKHMRPATK</sequence>
<proteinExistence type="predicted"/>
<keyword evidence="2" id="KW-1185">Reference proteome</keyword>
<protein>
    <submittedName>
        <fullName evidence="1">Uncharacterized protein</fullName>
    </submittedName>
</protein>
<dbReference type="EMBL" id="CM047941">
    <property type="protein sequence ID" value="KAI9902557.1"/>
    <property type="molecule type" value="Genomic_DNA"/>
</dbReference>
<organism evidence="1 2">
    <name type="scientific">Trichothecium roseum</name>
    <dbReference type="NCBI Taxonomy" id="47278"/>
    <lineage>
        <taxon>Eukaryota</taxon>
        <taxon>Fungi</taxon>
        <taxon>Dikarya</taxon>
        <taxon>Ascomycota</taxon>
        <taxon>Pezizomycotina</taxon>
        <taxon>Sordariomycetes</taxon>
        <taxon>Hypocreomycetidae</taxon>
        <taxon>Hypocreales</taxon>
        <taxon>Hypocreales incertae sedis</taxon>
        <taxon>Trichothecium</taxon>
    </lineage>
</organism>
<comment type="caution">
    <text evidence="1">The sequence shown here is derived from an EMBL/GenBank/DDBJ whole genome shotgun (WGS) entry which is preliminary data.</text>
</comment>